<keyword evidence="4" id="KW-1185">Reference proteome</keyword>
<proteinExistence type="predicted"/>
<keyword evidence="1" id="KW-0175">Coiled coil</keyword>
<evidence type="ECO:0000313" key="4">
    <source>
        <dbReference type="Proteomes" id="UP000198356"/>
    </source>
</evidence>
<feature type="signal peptide" evidence="2">
    <location>
        <begin position="1"/>
        <end position="20"/>
    </location>
</feature>
<evidence type="ECO:0000313" key="3">
    <source>
        <dbReference type="EMBL" id="SNS23337.1"/>
    </source>
</evidence>
<feature type="coiled-coil region" evidence="1">
    <location>
        <begin position="80"/>
        <end position="121"/>
    </location>
</feature>
<evidence type="ECO:0000256" key="1">
    <source>
        <dbReference type="SAM" id="Coils"/>
    </source>
</evidence>
<dbReference type="Proteomes" id="UP000198356">
    <property type="component" value="Unassembled WGS sequence"/>
</dbReference>
<gene>
    <name evidence="3" type="ORF">SAMN05421770_10198</name>
</gene>
<feature type="chain" id="PRO_5012376156" evidence="2">
    <location>
        <begin position="21"/>
        <end position="128"/>
    </location>
</feature>
<dbReference type="AlphaFoldDB" id="A0A239CTD1"/>
<evidence type="ECO:0000256" key="2">
    <source>
        <dbReference type="SAM" id="SignalP"/>
    </source>
</evidence>
<dbReference type="EMBL" id="FZOU01000001">
    <property type="protein sequence ID" value="SNS23337.1"/>
    <property type="molecule type" value="Genomic_DNA"/>
</dbReference>
<sequence length="128" mass="13545">MRFPSRLALIAALAAAPAFAQVNTASVTTPAMPPAATAAAIPANAADASIDYAALKEDVARQNKALTDQVAQQRAIVKKNQDLLKEAQKLQAANLKLVDEKKKLEAENAELDKQRQTLKAAQTPVASN</sequence>
<organism evidence="3 4">
    <name type="scientific">Granulicella rosea</name>
    <dbReference type="NCBI Taxonomy" id="474952"/>
    <lineage>
        <taxon>Bacteria</taxon>
        <taxon>Pseudomonadati</taxon>
        <taxon>Acidobacteriota</taxon>
        <taxon>Terriglobia</taxon>
        <taxon>Terriglobales</taxon>
        <taxon>Acidobacteriaceae</taxon>
        <taxon>Granulicella</taxon>
    </lineage>
</organism>
<accession>A0A239CTD1</accession>
<name>A0A239CTD1_9BACT</name>
<keyword evidence="2" id="KW-0732">Signal</keyword>
<dbReference type="RefSeq" id="WP_089406442.1">
    <property type="nucleotide sequence ID" value="NZ_FZOU01000001.1"/>
</dbReference>
<protein>
    <submittedName>
        <fullName evidence="3">Uncharacterized protein</fullName>
    </submittedName>
</protein>
<reference evidence="3 4" key="1">
    <citation type="submission" date="2017-06" db="EMBL/GenBank/DDBJ databases">
        <authorList>
            <person name="Kim H.J."/>
            <person name="Triplett B.A."/>
        </authorList>
    </citation>
    <scope>NUCLEOTIDE SEQUENCE [LARGE SCALE GENOMIC DNA]</scope>
    <source>
        <strain evidence="3 4">DSM 18704</strain>
    </source>
</reference>